<name>A0A381Y9A4_9ZZZZ</name>
<evidence type="ECO:0000313" key="1">
    <source>
        <dbReference type="EMBL" id="SVA73063.1"/>
    </source>
</evidence>
<dbReference type="SUPFAM" id="SSF102215">
    <property type="entry name" value="Creatininase"/>
    <property type="match status" value="1"/>
</dbReference>
<gene>
    <name evidence="1" type="ORF">METZ01_LOCUS125917</name>
</gene>
<reference evidence="1" key="1">
    <citation type="submission" date="2018-05" db="EMBL/GenBank/DDBJ databases">
        <authorList>
            <person name="Lanie J.A."/>
            <person name="Ng W.-L."/>
            <person name="Kazmierczak K.M."/>
            <person name="Andrzejewski T.M."/>
            <person name="Davidsen T.M."/>
            <person name="Wayne K.J."/>
            <person name="Tettelin H."/>
            <person name="Glass J.I."/>
            <person name="Rusch D."/>
            <person name="Podicherti R."/>
            <person name="Tsui H.-C.T."/>
            <person name="Winkler M.E."/>
        </authorList>
    </citation>
    <scope>NUCLEOTIDE SEQUENCE</scope>
</reference>
<dbReference type="InterPro" id="IPR024087">
    <property type="entry name" value="Creatininase-like_sf"/>
</dbReference>
<dbReference type="Gene3D" id="3.40.50.10310">
    <property type="entry name" value="Creatininase"/>
    <property type="match status" value="1"/>
</dbReference>
<dbReference type="InterPro" id="IPR003785">
    <property type="entry name" value="Creatininase/forma_Hydrolase"/>
</dbReference>
<evidence type="ECO:0008006" key="2">
    <source>
        <dbReference type="Google" id="ProtNLM"/>
    </source>
</evidence>
<organism evidence="1">
    <name type="scientific">marine metagenome</name>
    <dbReference type="NCBI Taxonomy" id="408172"/>
    <lineage>
        <taxon>unclassified sequences</taxon>
        <taxon>metagenomes</taxon>
        <taxon>ecological metagenomes</taxon>
    </lineage>
</organism>
<dbReference type="AlphaFoldDB" id="A0A381Y9A4"/>
<sequence>MNTKWSVLLAVFLMTTNVAAQRPVRQLTPEQMEARQAARQAELNAAVRPIRALNSLWIEELTWMEIRDAVRAGNTTVLVLTGGVESNGPHLASGKHNYSNKLMGESVAKALGETLIAPLVTLEPGNPSGPVTVGNTGPMVSQATYIAWLTDMGDSLRGMGFSQVYFLGDSGGNRRGMQAAADALNERYGGEPTRFHHVPEFYNHDKVRQYIQETLGIPEEMEYQASSGSDGIHEELSITSIMSVIDPTSIRFDERVEAGRATINGISLLPLSDTQSLGRMLINYRTRLTVDAIEALRADGR</sequence>
<dbReference type="Pfam" id="PF02633">
    <property type="entry name" value="Creatininase"/>
    <property type="match status" value="1"/>
</dbReference>
<dbReference type="EMBL" id="UINC01017584">
    <property type="protein sequence ID" value="SVA73063.1"/>
    <property type="molecule type" value="Genomic_DNA"/>
</dbReference>
<proteinExistence type="predicted"/>
<protein>
    <recommendedName>
        <fullName evidence="2">Creatininase</fullName>
    </recommendedName>
</protein>
<accession>A0A381Y9A4</accession>